<keyword evidence="2" id="KW-0805">Transcription regulation</keyword>
<evidence type="ECO:0000313" key="6">
    <source>
        <dbReference type="EMBL" id="GFR37277.1"/>
    </source>
</evidence>
<reference evidence="6" key="2">
    <citation type="journal article" date="2021" name="Data Brief">
        <title>Draft genome sequence data of the facultative, thermophilic, xylanolytic bacterium Paenibacillus sp. strain DA-C8.</title>
        <authorList>
            <person name="Chhe C."/>
            <person name="Uke A."/>
            <person name="Baramee S."/>
            <person name="Ungkulpasvich U."/>
            <person name="Tachaapaikoon C."/>
            <person name="Pason P."/>
            <person name="Waeonukul R."/>
            <person name="Ratanakhanokchai K."/>
            <person name="Kosugi A."/>
        </authorList>
    </citation>
    <scope>NUCLEOTIDE SEQUENCE</scope>
    <source>
        <strain evidence="6">DA-C8</strain>
    </source>
</reference>
<evidence type="ECO:0000256" key="3">
    <source>
        <dbReference type="ARBA" id="ARBA00023125"/>
    </source>
</evidence>
<dbReference type="Proteomes" id="UP000654993">
    <property type="component" value="Unassembled WGS sequence"/>
</dbReference>
<dbReference type="SUPFAM" id="SSF46785">
    <property type="entry name" value="Winged helix' DNA-binding domain"/>
    <property type="match status" value="1"/>
</dbReference>
<organism evidence="6 7">
    <name type="scientific">Insulibacter thermoxylanivorax</name>
    <dbReference type="NCBI Taxonomy" id="2749268"/>
    <lineage>
        <taxon>Bacteria</taxon>
        <taxon>Bacillati</taxon>
        <taxon>Bacillota</taxon>
        <taxon>Bacilli</taxon>
        <taxon>Bacillales</taxon>
        <taxon>Paenibacillaceae</taxon>
        <taxon>Insulibacter</taxon>
    </lineage>
</organism>
<keyword evidence="7" id="KW-1185">Reference proteome</keyword>
<dbReference type="Gene3D" id="1.10.10.10">
    <property type="entry name" value="Winged helix-like DNA-binding domain superfamily/Winged helix DNA-binding domain"/>
    <property type="match status" value="1"/>
</dbReference>
<feature type="domain" description="HTH lysR-type" evidence="5">
    <location>
        <begin position="1"/>
        <end position="60"/>
    </location>
</feature>
<dbReference type="InterPro" id="IPR000847">
    <property type="entry name" value="LysR_HTH_N"/>
</dbReference>
<dbReference type="PROSITE" id="PS50931">
    <property type="entry name" value="HTH_LYSR"/>
    <property type="match status" value="1"/>
</dbReference>
<comment type="caution">
    <text evidence="6">The sequence shown here is derived from an EMBL/GenBank/DDBJ whole genome shotgun (WGS) entry which is preliminary data.</text>
</comment>
<proteinExistence type="inferred from homology"/>
<dbReference type="EMBL" id="BMAQ01000004">
    <property type="protein sequence ID" value="GFR37277.1"/>
    <property type="molecule type" value="Genomic_DNA"/>
</dbReference>
<dbReference type="InterPro" id="IPR036390">
    <property type="entry name" value="WH_DNA-bd_sf"/>
</dbReference>
<dbReference type="RefSeq" id="WP_200965565.1">
    <property type="nucleotide sequence ID" value="NZ_BMAQ01000004.1"/>
</dbReference>
<keyword evidence="3" id="KW-0238">DNA-binding</keyword>
<keyword evidence="4" id="KW-0804">Transcription</keyword>
<dbReference type="CDD" id="cd05466">
    <property type="entry name" value="PBP2_LTTR_substrate"/>
    <property type="match status" value="1"/>
</dbReference>
<evidence type="ECO:0000259" key="5">
    <source>
        <dbReference type="PROSITE" id="PS50931"/>
    </source>
</evidence>
<gene>
    <name evidence="6" type="ORF">PRECH8_05730</name>
</gene>
<dbReference type="PANTHER" id="PTHR30126:SF64">
    <property type="entry name" value="HTH-TYPE TRANSCRIPTIONAL REGULATOR CITR"/>
    <property type="match status" value="1"/>
</dbReference>
<dbReference type="Pfam" id="PF00126">
    <property type="entry name" value="HTH_1"/>
    <property type="match status" value="1"/>
</dbReference>
<dbReference type="GO" id="GO:0003700">
    <property type="term" value="F:DNA-binding transcription factor activity"/>
    <property type="evidence" value="ECO:0007669"/>
    <property type="project" value="InterPro"/>
</dbReference>
<dbReference type="InterPro" id="IPR036388">
    <property type="entry name" value="WH-like_DNA-bd_sf"/>
</dbReference>
<protein>
    <submittedName>
        <fullName evidence="6">LysR family transcriptional regulator</fullName>
    </submittedName>
</protein>
<dbReference type="Gene3D" id="3.40.190.290">
    <property type="match status" value="1"/>
</dbReference>
<dbReference type="FunFam" id="1.10.10.10:FF:000001">
    <property type="entry name" value="LysR family transcriptional regulator"/>
    <property type="match status" value="1"/>
</dbReference>
<dbReference type="Pfam" id="PF03466">
    <property type="entry name" value="LysR_substrate"/>
    <property type="match status" value="1"/>
</dbReference>
<dbReference type="PANTHER" id="PTHR30126">
    <property type="entry name" value="HTH-TYPE TRANSCRIPTIONAL REGULATOR"/>
    <property type="match status" value="1"/>
</dbReference>
<dbReference type="InterPro" id="IPR005119">
    <property type="entry name" value="LysR_subst-bd"/>
</dbReference>
<dbReference type="GO" id="GO:0000976">
    <property type="term" value="F:transcription cis-regulatory region binding"/>
    <property type="evidence" value="ECO:0007669"/>
    <property type="project" value="TreeGrafter"/>
</dbReference>
<evidence type="ECO:0000256" key="1">
    <source>
        <dbReference type="ARBA" id="ARBA00009437"/>
    </source>
</evidence>
<evidence type="ECO:0000256" key="4">
    <source>
        <dbReference type="ARBA" id="ARBA00023163"/>
    </source>
</evidence>
<name>A0A916QAQ2_9BACL</name>
<evidence type="ECO:0000313" key="7">
    <source>
        <dbReference type="Proteomes" id="UP000654993"/>
    </source>
</evidence>
<comment type="similarity">
    <text evidence="1">Belongs to the LysR transcriptional regulatory family.</text>
</comment>
<dbReference type="AlphaFoldDB" id="A0A916QAQ2"/>
<dbReference type="SUPFAM" id="SSF53850">
    <property type="entry name" value="Periplasmic binding protein-like II"/>
    <property type="match status" value="1"/>
</dbReference>
<sequence>MTTKLDLYRVFCITARNGSISRAAQELYMSQSAVSQAIMQLENELDTRLFNRTTRGVTLTTEGSLLFEYAHSALSLIEAGEQKLTEFKDMTIGELKIGVGDTISKHFLLPYLEEFHIRYPNIRFKIVNGTTLEICALLKSGAVDLGVCNFPLNDPSLEQIPCLEVQDIFVCGDKYRAQCREPMHLRDIASLPLILLEPSSNSRKYVEDVLSAAGVKVSPEFELGSHDLLLEFAKINLGIACVIKQFARDYLEQQLVYEIPLQQEIPKRHIGICYLQSVSLSPASKKFVEQLSQERISP</sequence>
<dbReference type="PRINTS" id="PR00039">
    <property type="entry name" value="HTHLYSR"/>
</dbReference>
<reference evidence="6" key="1">
    <citation type="submission" date="2020-08" db="EMBL/GenBank/DDBJ databases">
        <authorList>
            <person name="Uke A."/>
            <person name="Chhe C."/>
            <person name="Baramee S."/>
            <person name="Kosugi A."/>
        </authorList>
    </citation>
    <scope>NUCLEOTIDE SEQUENCE</scope>
    <source>
        <strain evidence="6">DA-C8</strain>
    </source>
</reference>
<evidence type="ECO:0000256" key="2">
    <source>
        <dbReference type="ARBA" id="ARBA00023015"/>
    </source>
</evidence>
<accession>A0A916QAQ2</accession>